<accession>K1UG80</accession>
<organism evidence="2">
    <name type="scientific">human gut metagenome</name>
    <dbReference type="NCBI Taxonomy" id="408170"/>
    <lineage>
        <taxon>unclassified sequences</taxon>
        <taxon>metagenomes</taxon>
        <taxon>organismal metagenomes</taxon>
    </lineage>
</organism>
<protein>
    <submittedName>
        <fullName evidence="2">Uncharacterized protein</fullName>
    </submittedName>
</protein>
<dbReference type="AlphaFoldDB" id="K1UG80"/>
<name>K1UG80_9ZZZZ</name>
<dbReference type="EMBL" id="AJWY01000498">
    <property type="protein sequence ID" value="EKC81093.1"/>
    <property type="molecule type" value="Genomic_DNA"/>
</dbReference>
<feature type="region of interest" description="Disordered" evidence="1">
    <location>
        <begin position="1"/>
        <end position="22"/>
    </location>
</feature>
<gene>
    <name evidence="2" type="ORF">LEA_00701</name>
</gene>
<reference evidence="2" key="1">
    <citation type="journal article" date="2013" name="Environ. Microbiol.">
        <title>Microbiota from the distal guts of lean and obese adolescents exhibit partial functional redundancy besides clear differences in community structure.</title>
        <authorList>
            <person name="Ferrer M."/>
            <person name="Ruiz A."/>
            <person name="Lanza F."/>
            <person name="Haange S.B."/>
            <person name="Oberbach A."/>
            <person name="Till H."/>
            <person name="Bargiela R."/>
            <person name="Campoy C."/>
            <person name="Segura M.T."/>
            <person name="Richter M."/>
            <person name="von Bergen M."/>
            <person name="Seifert J."/>
            <person name="Suarez A."/>
        </authorList>
    </citation>
    <scope>NUCLEOTIDE SEQUENCE</scope>
</reference>
<feature type="non-terminal residue" evidence="2">
    <location>
        <position position="22"/>
    </location>
</feature>
<evidence type="ECO:0000256" key="1">
    <source>
        <dbReference type="SAM" id="MobiDB-lite"/>
    </source>
</evidence>
<sequence length="22" mass="2527">MEGKEHLNRISREAAMQIAGRE</sequence>
<evidence type="ECO:0000313" key="2">
    <source>
        <dbReference type="EMBL" id="EKC81093.1"/>
    </source>
</evidence>
<feature type="compositionally biased region" description="Basic and acidic residues" evidence="1">
    <location>
        <begin position="1"/>
        <end position="12"/>
    </location>
</feature>
<proteinExistence type="predicted"/>
<comment type="caution">
    <text evidence="2">The sequence shown here is derived from an EMBL/GenBank/DDBJ whole genome shotgun (WGS) entry which is preliminary data.</text>
</comment>